<reference evidence="1" key="2">
    <citation type="submission" date="2020-09" db="EMBL/GenBank/DDBJ databases">
        <authorList>
            <person name="Sun Q."/>
            <person name="Zhou Y."/>
        </authorList>
    </citation>
    <scope>NUCLEOTIDE SEQUENCE</scope>
    <source>
        <strain evidence="1">CGMCC 4.5737</strain>
    </source>
</reference>
<organism evidence="1 2">
    <name type="scientific">Longimycelium tulufanense</name>
    <dbReference type="NCBI Taxonomy" id="907463"/>
    <lineage>
        <taxon>Bacteria</taxon>
        <taxon>Bacillati</taxon>
        <taxon>Actinomycetota</taxon>
        <taxon>Actinomycetes</taxon>
        <taxon>Pseudonocardiales</taxon>
        <taxon>Pseudonocardiaceae</taxon>
        <taxon>Longimycelium</taxon>
    </lineage>
</organism>
<evidence type="ECO:0000313" key="1">
    <source>
        <dbReference type="EMBL" id="GGM63004.1"/>
    </source>
</evidence>
<protein>
    <submittedName>
        <fullName evidence="1">Uncharacterized protein</fullName>
    </submittedName>
</protein>
<evidence type="ECO:0000313" key="2">
    <source>
        <dbReference type="Proteomes" id="UP000637578"/>
    </source>
</evidence>
<reference evidence="1" key="1">
    <citation type="journal article" date="2014" name="Int. J. Syst. Evol. Microbiol.">
        <title>Complete genome sequence of Corynebacterium casei LMG S-19264T (=DSM 44701T), isolated from a smear-ripened cheese.</title>
        <authorList>
            <consortium name="US DOE Joint Genome Institute (JGI-PGF)"/>
            <person name="Walter F."/>
            <person name="Albersmeier A."/>
            <person name="Kalinowski J."/>
            <person name="Ruckert C."/>
        </authorList>
    </citation>
    <scope>NUCLEOTIDE SEQUENCE</scope>
    <source>
        <strain evidence="1">CGMCC 4.5737</strain>
    </source>
</reference>
<comment type="caution">
    <text evidence="1">The sequence shown here is derived from an EMBL/GenBank/DDBJ whole genome shotgun (WGS) entry which is preliminary data.</text>
</comment>
<accession>A0A8J3C9Y2</accession>
<dbReference type="EMBL" id="BMMK01000017">
    <property type="protein sequence ID" value="GGM63004.1"/>
    <property type="molecule type" value="Genomic_DNA"/>
</dbReference>
<dbReference type="Proteomes" id="UP000637578">
    <property type="component" value="Unassembled WGS sequence"/>
</dbReference>
<sequence>MVKVTFRRIRHPVHRAYSEVHAFLAIEGRDPLITLCEQQVEPASPERSE</sequence>
<keyword evidence="2" id="KW-1185">Reference proteome</keyword>
<name>A0A8J3C9Y2_9PSEU</name>
<dbReference type="RefSeq" id="WP_189059338.1">
    <property type="nucleotide sequence ID" value="NZ_BMMK01000017.1"/>
</dbReference>
<proteinExistence type="predicted"/>
<gene>
    <name evidence="1" type="ORF">GCM10012275_37090</name>
</gene>
<dbReference type="AlphaFoldDB" id="A0A8J3C9Y2"/>